<dbReference type="Pfam" id="PF01557">
    <property type="entry name" value="FAA_hydrolase"/>
    <property type="match status" value="1"/>
</dbReference>
<dbReference type="SUPFAM" id="SSF56529">
    <property type="entry name" value="FAH"/>
    <property type="match status" value="1"/>
</dbReference>
<keyword evidence="5" id="KW-1185">Reference proteome</keyword>
<evidence type="ECO:0000259" key="3">
    <source>
        <dbReference type="Pfam" id="PF01557"/>
    </source>
</evidence>
<reference evidence="4 5" key="1">
    <citation type="submission" date="2024-06" db="EMBL/GenBank/DDBJ databases">
        <title>The Natural Products Discovery Center: Release of the First 8490 Sequenced Strains for Exploring Actinobacteria Biosynthetic Diversity.</title>
        <authorList>
            <person name="Kalkreuter E."/>
            <person name="Kautsar S.A."/>
            <person name="Yang D."/>
            <person name="Bader C.D."/>
            <person name="Teijaro C.N."/>
            <person name="Fluegel L."/>
            <person name="Davis C.M."/>
            <person name="Simpson J.R."/>
            <person name="Lauterbach L."/>
            <person name="Steele A.D."/>
            <person name="Gui C."/>
            <person name="Meng S."/>
            <person name="Li G."/>
            <person name="Viehrig K."/>
            <person name="Ye F."/>
            <person name="Su P."/>
            <person name="Kiefer A.F."/>
            <person name="Nichols A."/>
            <person name="Cepeda A.J."/>
            <person name="Yan W."/>
            <person name="Fan B."/>
            <person name="Jiang Y."/>
            <person name="Adhikari A."/>
            <person name="Zheng C.-J."/>
            <person name="Schuster L."/>
            <person name="Cowan T.M."/>
            <person name="Smanski M.J."/>
            <person name="Chevrette M.G."/>
            <person name="De Carvalho L.P.S."/>
            <person name="Shen B."/>
        </authorList>
    </citation>
    <scope>NUCLEOTIDE SEQUENCE [LARGE SCALE GENOMIC DNA]</scope>
    <source>
        <strain evidence="4 5">NPDC000234</strain>
    </source>
</reference>
<dbReference type="InterPro" id="IPR011234">
    <property type="entry name" value="Fumarylacetoacetase-like_C"/>
</dbReference>
<dbReference type="RefSeq" id="WP_350786113.1">
    <property type="nucleotide sequence ID" value="NZ_JBEPEK010000308.1"/>
</dbReference>
<evidence type="ECO:0000313" key="5">
    <source>
        <dbReference type="Proteomes" id="UP001474181"/>
    </source>
</evidence>
<dbReference type="InterPro" id="IPR051121">
    <property type="entry name" value="FAH"/>
</dbReference>
<sequence>MRIARLAGRTVLLTPDGAVDVPAALAADPFARWDDLRLWSAAATGARPYDEAELEPPVPAPRQIFAVALNYRPHTAEAGYEEPEVPLVFTKFATCLTGPYTTVTLPPGHVDWELELVAVIGREAHQVPEEKGWDPVVALTVGQDLSERISQLAGRPAQFSLGKSYPGFGPIGPALVSLDEVDDPDDLELTCELNGETVQHDRTSNMIFPIPRLVAHLSRFCTLLPGDLIFTGTPAGVGNRRIPQRFLTPEDELVSRIGGVGEMRHRFWRPRNP</sequence>
<organism evidence="4 5">
    <name type="scientific">Streptomyces hyaluromycini</name>
    <dbReference type="NCBI Taxonomy" id="1377993"/>
    <lineage>
        <taxon>Bacteria</taxon>
        <taxon>Bacillati</taxon>
        <taxon>Actinomycetota</taxon>
        <taxon>Actinomycetes</taxon>
        <taxon>Kitasatosporales</taxon>
        <taxon>Streptomycetaceae</taxon>
        <taxon>Streptomyces</taxon>
    </lineage>
</organism>
<dbReference type="GO" id="GO:0016787">
    <property type="term" value="F:hydrolase activity"/>
    <property type="evidence" value="ECO:0007669"/>
    <property type="project" value="UniProtKB-KW"/>
</dbReference>
<dbReference type="Proteomes" id="UP001474181">
    <property type="component" value="Unassembled WGS sequence"/>
</dbReference>
<keyword evidence="4" id="KW-0378">Hydrolase</keyword>
<protein>
    <submittedName>
        <fullName evidence="4">Fumarylacetoacetate hydrolase family protein</fullName>
    </submittedName>
</protein>
<proteinExistence type="inferred from homology"/>
<keyword evidence="2" id="KW-0479">Metal-binding</keyword>
<name>A0ABV1X588_9ACTN</name>
<dbReference type="PANTHER" id="PTHR42796">
    <property type="entry name" value="FUMARYLACETOACETATE HYDROLASE DOMAIN-CONTAINING PROTEIN 2A-RELATED"/>
    <property type="match status" value="1"/>
</dbReference>
<evidence type="ECO:0000313" key="4">
    <source>
        <dbReference type="EMBL" id="MER7184190.1"/>
    </source>
</evidence>
<accession>A0ABV1X588</accession>
<dbReference type="Gene3D" id="3.90.850.10">
    <property type="entry name" value="Fumarylacetoacetase-like, C-terminal domain"/>
    <property type="match status" value="1"/>
</dbReference>
<dbReference type="InterPro" id="IPR036663">
    <property type="entry name" value="Fumarylacetoacetase_C_sf"/>
</dbReference>
<gene>
    <name evidence="4" type="ORF">ABT404_32770</name>
</gene>
<evidence type="ECO:0000256" key="1">
    <source>
        <dbReference type="ARBA" id="ARBA00010211"/>
    </source>
</evidence>
<feature type="domain" description="Fumarylacetoacetase-like C-terminal" evidence="3">
    <location>
        <begin position="64"/>
        <end position="266"/>
    </location>
</feature>
<dbReference type="PANTHER" id="PTHR42796:SF4">
    <property type="entry name" value="FUMARYLACETOACETATE HYDROLASE DOMAIN-CONTAINING PROTEIN 2A"/>
    <property type="match status" value="1"/>
</dbReference>
<evidence type="ECO:0000256" key="2">
    <source>
        <dbReference type="ARBA" id="ARBA00022723"/>
    </source>
</evidence>
<comment type="similarity">
    <text evidence="1">Belongs to the FAH family.</text>
</comment>
<comment type="caution">
    <text evidence="4">The sequence shown here is derived from an EMBL/GenBank/DDBJ whole genome shotgun (WGS) entry which is preliminary data.</text>
</comment>
<dbReference type="EMBL" id="JBEPEK010000308">
    <property type="protein sequence ID" value="MER7184190.1"/>
    <property type="molecule type" value="Genomic_DNA"/>
</dbReference>